<evidence type="ECO:0000313" key="2">
    <source>
        <dbReference type="Proteomes" id="UP000257109"/>
    </source>
</evidence>
<sequence>MLVNHREVRRVLLAKREPLFVVPTNMLLHALSSVTSVPGDKCVFCTPEVTFLGFVVSSHGVKVNVEKVKAIQDWPTPKNNRGNKELP</sequence>
<protein>
    <recommendedName>
        <fullName evidence="3">Reverse transcriptase domain-containing protein</fullName>
    </recommendedName>
</protein>
<comment type="caution">
    <text evidence="1">The sequence shown here is derived from an EMBL/GenBank/DDBJ whole genome shotgun (WGS) entry which is preliminary data.</text>
</comment>
<feature type="non-terminal residue" evidence="1">
    <location>
        <position position="1"/>
    </location>
</feature>
<dbReference type="SUPFAM" id="SSF56672">
    <property type="entry name" value="DNA/RNA polymerases"/>
    <property type="match status" value="1"/>
</dbReference>
<organism evidence="1 2">
    <name type="scientific">Mucuna pruriens</name>
    <name type="common">Velvet bean</name>
    <name type="synonym">Dolichos pruriens</name>
    <dbReference type="NCBI Taxonomy" id="157652"/>
    <lineage>
        <taxon>Eukaryota</taxon>
        <taxon>Viridiplantae</taxon>
        <taxon>Streptophyta</taxon>
        <taxon>Embryophyta</taxon>
        <taxon>Tracheophyta</taxon>
        <taxon>Spermatophyta</taxon>
        <taxon>Magnoliopsida</taxon>
        <taxon>eudicotyledons</taxon>
        <taxon>Gunneridae</taxon>
        <taxon>Pentapetalae</taxon>
        <taxon>rosids</taxon>
        <taxon>fabids</taxon>
        <taxon>Fabales</taxon>
        <taxon>Fabaceae</taxon>
        <taxon>Papilionoideae</taxon>
        <taxon>50 kb inversion clade</taxon>
        <taxon>NPAAA clade</taxon>
        <taxon>indigoferoid/millettioid clade</taxon>
        <taxon>Phaseoleae</taxon>
        <taxon>Mucuna</taxon>
    </lineage>
</organism>
<proteinExistence type="predicted"/>
<dbReference type="InterPro" id="IPR043502">
    <property type="entry name" value="DNA/RNA_pol_sf"/>
</dbReference>
<evidence type="ECO:0008006" key="3">
    <source>
        <dbReference type="Google" id="ProtNLM"/>
    </source>
</evidence>
<dbReference type="Proteomes" id="UP000257109">
    <property type="component" value="Unassembled WGS sequence"/>
</dbReference>
<accession>A0A371H4Z5</accession>
<gene>
    <name evidence="1" type="ORF">CR513_19267</name>
</gene>
<feature type="non-terminal residue" evidence="1">
    <location>
        <position position="87"/>
    </location>
</feature>
<evidence type="ECO:0000313" key="1">
    <source>
        <dbReference type="EMBL" id="RDX97892.1"/>
    </source>
</evidence>
<dbReference type="AlphaFoldDB" id="A0A371H4Z5"/>
<name>A0A371H4Z5_MUCPR</name>
<dbReference type="OrthoDB" id="1747086at2759"/>
<reference evidence="1" key="1">
    <citation type="submission" date="2018-05" db="EMBL/GenBank/DDBJ databases">
        <title>Draft genome of Mucuna pruriens seed.</title>
        <authorList>
            <person name="Nnadi N.E."/>
            <person name="Vos R."/>
            <person name="Hasami M.H."/>
            <person name="Devisetty U.K."/>
            <person name="Aguiy J.C."/>
        </authorList>
    </citation>
    <scope>NUCLEOTIDE SEQUENCE [LARGE SCALE GENOMIC DNA]</scope>
    <source>
        <strain evidence="1">JCA_2017</strain>
    </source>
</reference>
<dbReference type="EMBL" id="QJKJ01003553">
    <property type="protein sequence ID" value="RDX97892.1"/>
    <property type="molecule type" value="Genomic_DNA"/>
</dbReference>
<keyword evidence="2" id="KW-1185">Reference proteome</keyword>